<dbReference type="AlphaFoldDB" id="A0A2A5T4I8"/>
<evidence type="ECO:0000313" key="1">
    <source>
        <dbReference type="EMBL" id="PCS23061.1"/>
    </source>
</evidence>
<evidence type="ECO:0000313" key="2">
    <source>
        <dbReference type="Proteomes" id="UP000219020"/>
    </source>
</evidence>
<protein>
    <submittedName>
        <fullName evidence="1">Uncharacterized protein</fullName>
    </submittedName>
</protein>
<organism evidence="1 2">
    <name type="scientific">Candidatus Enterovibrio escicola</name>
    <dbReference type="NCBI Taxonomy" id="1927127"/>
    <lineage>
        <taxon>Bacteria</taxon>
        <taxon>Pseudomonadati</taxon>
        <taxon>Pseudomonadota</taxon>
        <taxon>Gammaproteobacteria</taxon>
        <taxon>Vibrionales</taxon>
        <taxon>Vibrionaceae</taxon>
        <taxon>Enterovibrio</taxon>
    </lineage>
</organism>
<gene>
    <name evidence="1" type="ORF">BTN49_1053</name>
</gene>
<name>A0A2A5T4I8_9GAMM</name>
<dbReference type="EMBL" id="NBYY01000011">
    <property type="protein sequence ID" value="PCS23061.1"/>
    <property type="molecule type" value="Genomic_DNA"/>
</dbReference>
<reference evidence="2" key="1">
    <citation type="submission" date="2017-04" db="EMBL/GenBank/DDBJ databases">
        <title>Genome evolution of the luminous symbionts of deep sea anglerfish.</title>
        <authorList>
            <person name="Hendry T.A."/>
        </authorList>
    </citation>
    <scope>NUCLEOTIDE SEQUENCE [LARGE SCALE GENOMIC DNA]</scope>
</reference>
<comment type="caution">
    <text evidence="1">The sequence shown here is derived from an EMBL/GenBank/DDBJ whole genome shotgun (WGS) entry which is preliminary data.</text>
</comment>
<accession>A0A2A5T4I8</accession>
<proteinExistence type="predicted"/>
<sequence>MFLKEYLSFMTLVNGRNPVMKKQKFRAAKIKNYRNTNDK</sequence>
<dbReference type="Proteomes" id="UP000219020">
    <property type="component" value="Unassembled WGS sequence"/>
</dbReference>
<keyword evidence="2" id="KW-1185">Reference proteome</keyword>